<sequence>MKILFSFFFVSFYALCGFAGTDIQNGGGGLSVNGTVATFFSAKIKIDPDPIEGLDEIQMLNQEIYKLKIDSQTKFSILQNIAPSISRKYFRATDQNSKETLDKIKEEYQKATGLDLKDITLFAITNTQTQQTLLLPDFFLLKPIEKMAILFHESMWLSANVKSLKEMLRLEYAFQQYLEENSANSIFEFYSLLEKIYHNRTWGLNAVITKEVELYKKTNPAAPVLSQIISRESILILSKLYLSYYTDFFGSPQDHAYAFASSLIIAPTKNESFKYSYIALLNYTTGNVNVLPQCLISDDIKNLILSHDEEKALTVLNSRLQQSKRLQSTLAGFNINDDTNTPILKCGYQYQ</sequence>
<feature type="chain" id="PRO_5046158714" evidence="1">
    <location>
        <begin position="20"/>
        <end position="351"/>
    </location>
</feature>
<dbReference type="RefSeq" id="WP_323578101.1">
    <property type="nucleotide sequence ID" value="NZ_JAYGJQ010000002.1"/>
</dbReference>
<reference evidence="2 3" key="1">
    <citation type="submission" date="2023-11" db="EMBL/GenBank/DDBJ databases">
        <title>A Novel Polar Bacteriovorax (B. antarcticus) Isolated from the Biocrust in Antarctica.</title>
        <authorList>
            <person name="Mun W."/>
            <person name="Choi S.Y."/>
            <person name="Mitchell R.J."/>
        </authorList>
    </citation>
    <scope>NUCLEOTIDE SEQUENCE [LARGE SCALE GENOMIC DNA]</scope>
    <source>
        <strain evidence="2 3">PP10</strain>
    </source>
</reference>
<protein>
    <submittedName>
        <fullName evidence="2">Uncharacterized protein</fullName>
    </submittedName>
</protein>
<evidence type="ECO:0000256" key="1">
    <source>
        <dbReference type="SAM" id="SignalP"/>
    </source>
</evidence>
<keyword evidence="3" id="KW-1185">Reference proteome</keyword>
<organism evidence="2 3">
    <name type="scientific">Bacteriovorax antarcticus</name>
    <dbReference type="NCBI Taxonomy" id="3088717"/>
    <lineage>
        <taxon>Bacteria</taxon>
        <taxon>Pseudomonadati</taxon>
        <taxon>Bdellovibrionota</taxon>
        <taxon>Bacteriovoracia</taxon>
        <taxon>Bacteriovoracales</taxon>
        <taxon>Bacteriovoracaceae</taxon>
        <taxon>Bacteriovorax</taxon>
    </lineage>
</organism>
<evidence type="ECO:0000313" key="2">
    <source>
        <dbReference type="EMBL" id="MEA9357911.1"/>
    </source>
</evidence>
<keyword evidence="1" id="KW-0732">Signal</keyword>
<dbReference type="Proteomes" id="UP001302274">
    <property type="component" value="Unassembled WGS sequence"/>
</dbReference>
<comment type="caution">
    <text evidence="2">The sequence shown here is derived from an EMBL/GenBank/DDBJ whole genome shotgun (WGS) entry which is preliminary data.</text>
</comment>
<gene>
    <name evidence="2" type="ORF">SHI21_16895</name>
</gene>
<accession>A0ABU5VXX7</accession>
<dbReference type="EMBL" id="JAYGJQ010000002">
    <property type="protein sequence ID" value="MEA9357911.1"/>
    <property type="molecule type" value="Genomic_DNA"/>
</dbReference>
<evidence type="ECO:0000313" key="3">
    <source>
        <dbReference type="Proteomes" id="UP001302274"/>
    </source>
</evidence>
<proteinExistence type="predicted"/>
<name>A0ABU5VXX7_9BACT</name>
<feature type="signal peptide" evidence="1">
    <location>
        <begin position="1"/>
        <end position="19"/>
    </location>
</feature>